<evidence type="ECO:0000313" key="3">
    <source>
        <dbReference type="Ensembl" id="ENSHHUP00000032430.1"/>
    </source>
</evidence>
<dbReference type="STRING" id="62062.ENSHHUP00000032430"/>
<dbReference type="Ensembl" id="ENSHHUT00000033760.1">
    <property type="protein sequence ID" value="ENSHHUP00000032430.1"/>
    <property type="gene ID" value="ENSHHUG00000020562.1"/>
</dbReference>
<dbReference type="GO" id="GO:0005829">
    <property type="term" value="C:cytosol"/>
    <property type="evidence" value="ECO:0007669"/>
    <property type="project" value="TreeGrafter"/>
</dbReference>
<reference evidence="4" key="1">
    <citation type="submission" date="2018-06" db="EMBL/GenBank/DDBJ databases">
        <title>Genome assembly of Danube salmon.</title>
        <authorList>
            <person name="Macqueen D.J."/>
            <person name="Gundappa M.K."/>
        </authorList>
    </citation>
    <scope>NUCLEOTIDE SEQUENCE [LARGE SCALE GENOMIC DNA]</scope>
</reference>
<organism evidence="3 4">
    <name type="scientific">Hucho hucho</name>
    <name type="common">huchen</name>
    <dbReference type="NCBI Taxonomy" id="62062"/>
    <lineage>
        <taxon>Eukaryota</taxon>
        <taxon>Metazoa</taxon>
        <taxon>Chordata</taxon>
        <taxon>Craniata</taxon>
        <taxon>Vertebrata</taxon>
        <taxon>Euteleostomi</taxon>
        <taxon>Actinopterygii</taxon>
        <taxon>Neopterygii</taxon>
        <taxon>Teleostei</taxon>
        <taxon>Protacanthopterygii</taxon>
        <taxon>Salmoniformes</taxon>
        <taxon>Salmonidae</taxon>
        <taxon>Salmoninae</taxon>
        <taxon>Hucho</taxon>
    </lineage>
</organism>
<dbReference type="GeneTree" id="ENSGT00940000153560"/>
<dbReference type="PANTHER" id="PTHR14206">
    <property type="entry name" value="BRAIN-SPECIFIC ANGIOGENESIS INHIBITOR 1-ASSOCIATED PROTEIN 2"/>
    <property type="match status" value="1"/>
</dbReference>
<dbReference type="InterPro" id="IPR013606">
    <property type="entry name" value="I-BAR_dom"/>
</dbReference>
<feature type="region of interest" description="Disordered" evidence="1">
    <location>
        <begin position="121"/>
        <end position="151"/>
    </location>
</feature>
<dbReference type="Gene3D" id="1.20.1270.60">
    <property type="entry name" value="Arfaptin homology (AH) domain/BAR domain"/>
    <property type="match status" value="1"/>
</dbReference>
<protein>
    <recommendedName>
        <fullName evidence="2">IMD domain-containing protein</fullName>
    </recommendedName>
</protein>
<dbReference type="Pfam" id="PF08397">
    <property type="entry name" value="IMD"/>
    <property type="match status" value="1"/>
</dbReference>
<dbReference type="SUPFAM" id="SSF103657">
    <property type="entry name" value="BAR/IMD domain-like"/>
    <property type="match status" value="1"/>
</dbReference>
<dbReference type="GO" id="GO:0051017">
    <property type="term" value="P:actin filament bundle assembly"/>
    <property type="evidence" value="ECO:0007669"/>
    <property type="project" value="TreeGrafter"/>
</dbReference>
<dbReference type="GO" id="GO:0007009">
    <property type="term" value="P:plasma membrane organization"/>
    <property type="evidence" value="ECO:0007669"/>
    <property type="project" value="InterPro"/>
</dbReference>
<accession>A0A4W5M549</accession>
<reference evidence="3" key="3">
    <citation type="submission" date="2025-09" db="UniProtKB">
        <authorList>
            <consortium name="Ensembl"/>
        </authorList>
    </citation>
    <scope>IDENTIFICATION</scope>
</reference>
<dbReference type="InterPro" id="IPR027681">
    <property type="entry name" value="IRSp53/IRTKS/Pinkbar"/>
</dbReference>
<dbReference type="GO" id="GO:0030838">
    <property type="term" value="P:positive regulation of actin filament polymerization"/>
    <property type="evidence" value="ECO:0007669"/>
    <property type="project" value="TreeGrafter"/>
</dbReference>
<keyword evidence="4" id="KW-1185">Reference proteome</keyword>
<proteinExistence type="predicted"/>
<dbReference type="PANTHER" id="PTHR14206:SF3">
    <property type="entry name" value="BRAIN-SPECIFIC ANGIOGENESIS INHIBITOR 1-ASSOCIATED PROTEIN 2"/>
    <property type="match status" value="1"/>
</dbReference>
<name>A0A4W5M549_9TELE</name>
<evidence type="ECO:0000313" key="4">
    <source>
        <dbReference type="Proteomes" id="UP000314982"/>
    </source>
</evidence>
<reference evidence="3" key="2">
    <citation type="submission" date="2025-08" db="UniProtKB">
        <authorList>
            <consortium name="Ensembl"/>
        </authorList>
    </citation>
    <scope>IDENTIFICATION</scope>
</reference>
<evidence type="ECO:0000259" key="2">
    <source>
        <dbReference type="PROSITE" id="PS51338"/>
    </source>
</evidence>
<dbReference type="FunFam" id="1.20.1270.60:FF:000011">
    <property type="entry name" value="Brain-specific angiogenesis inhibitor 1-associated protein 2"/>
    <property type="match status" value="1"/>
</dbReference>
<dbReference type="GO" id="GO:0051764">
    <property type="term" value="P:actin crosslink formation"/>
    <property type="evidence" value="ECO:0007669"/>
    <property type="project" value="TreeGrafter"/>
</dbReference>
<dbReference type="InterPro" id="IPR027267">
    <property type="entry name" value="AH/BAR_dom_sf"/>
</dbReference>
<dbReference type="PROSITE" id="PS51338">
    <property type="entry name" value="IMD"/>
    <property type="match status" value="1"/>
</dbReference>
<dbReference type="AlphaFoldDB" id="A0A4W5M549"/>
<dbReference type="Proteomes" id="UP000314982">
    <property type="component" value="Unassembled WGS sequence"/>
</dbReference>
<feature type="domain" description="IMD" evidence="2">
    <location>
        <begin position="1"/>
        <end position="136"/>
    </location>
</feature>
<dbReference type="GO" id="GO:0005654">
    <property type="term" value="C:nucleoplasm"/>
    <property type="evidence" value="ECO:0007669"/>
    <property type="project" value="TreeGrafter"/>
</dbReference>
<sequence>MEQFNPCLRNFVAMGKSYEKALSSVTFAAKGYFEALVRMGEMASESQGSKDLGDVLFQMAEVHRQIQMQLEDMLKSFHNELLTELEKKVELDARYLNAALKKYQMEHKSKGESLEKCQAELKKLRRKSQSSKNPSKYGDKEMQTMPAGGSKVHHKGRWLVRHLITEPEKYCIIPLATAWQVSEIDSQSNPRGDLG</sequence>
<evidence type="ECO:0000256" key="1">
    <source>
        <dbReference type="SAM" id="MobiDB-lite"/>
    </source>
</evidence>